<evidence type="ECO:0000256" key="8">
    <source>
        <dbReference type="ARBA" id="ARBA00022840"/>
    </source>
</evidence>
<keyword evidence="5 14" id="KW-0479">Metal-binding</keyword>
<evidence type="ECO:0000256" key="1">
    <source>
        <dbReference type="ARBA" id="ARBA00004496"/>
    </source>
</evidence>
<evidence type="ECO:0000256" key="11">
    <source>
        <dbReference type="ARBA" id="ARBA00023146"/>
    </source>
</evidence>
<comment type="domain">
    <text evidence="14">Consists of three domains; the N-terminal catalytic domain, the editing domain and the C-terminal C-Ala domain. The editing domain removes incorrectly charged amino acids, while the C-Ala domain, along with tRNA(Ala), serves as a bridge to cooperatively bring together the editing and aminoacylation centers thus stimulating deacylation of misacylated tRNAs.</text>
</comment>
<evidence type="ECO:0000256" key="15">
    <source>
        <dbReference type="SAM" id="Coils"/>
    </source>
</evidence>
<evidence type="ECO:0000256" key="7">
    <source>
        <dbReference type="ARBA" id="ARBA00022833"/>
    </source>
</evidence>
<keyword evidence="9 14" id="KW-0694">RNA-binding</keyword>
<dbReference type="GO" id="GO:0000049">
    <property type="term" value="F:tRNA binding"/>
    <property type="evidence" value="ECO:0007669"/>
    <property type="project" value="UniProtKB-KW"/>
</dbReference>
<dbReference type="SUPFAM" id="SSF55186">
    <property type="entry name" value="ThrRS/AlaRS common domain"/>
    <property type="match status" value="1"/>
</dbReference>
<dbReference type="Pfam" id="PF07973">
    <property type="entry name" value="tRNA_SAD"/>
    <property type="match status" value="1"/>
</dbReference>
<feature type="binding site" evidence="14">
    <location>
        <position position="718"/>
    </location>
    <ligand>
        <name>Zn(2+)</name>
        <dbReference type="ChEBI" id="CHEBI:29105"/>
    </ligand>
</feature>
<keyword evidence="8 14" id="KW-0067">ATP-binding</keyword>
<evidence type="ECO:0000256" key="13">
    <source>
        <dbReference type="ARBA" id="ARBA00048300"/>
    </source>
</evidence>
<dbReference type="FunFam" id="3.30.54.20:FF:000001">
    <property type="entry name" value="Alanine--tRNA ligase"/>
    <property type="match status" value="1"/>
</dbReference>
<comment type="cofactor">
    <cofactor evidence="14">
        <name>Zn(2+)</name>
        <dbReference type="ChEBI" id="CHEBI:29105"/>
    </cofactor>
    <text evidence="14">Binds 1 zinc ion per subunit.</text>
</comment>
<evidence type="ECO:0000256" key="9">
    <source>
        <dbReference type="ARBA" id="ARBA00022884"/>
    </source>
</evidence>
<dbReference type="PROSITE" id="PS50860">
    <property type="entry name" value="AA_TRNA_LIGASE_II_ALA"/>
    <property type="match status" value="1"/>
</dbReference>
<dbReference type="Pfam" id="PF01411">
    <property type="entry name" value="tRNA-synt_2c"/>
    <property type="match status" value="1"/>
</dbReference>
<sequence length="926" mass="102337">MSGAGDSRAILGGTAESRCAFRPMFWGEKRIFASGDRQVWKGTIETMEWTGLNELREKFLSFFESKEHLRLPSFPLMPSADEASLLLINSGMAPMKKWFLGLETPPRRRVTTCQKCIRTPDIENVGKTARHGTYFEMLGNFSFGDYFKHEATAWAWEFITKALEMPVDRLWVSVYEDDDEAEQIWTKEVGVDPSRIVRLGKEDNFWEIGSGPCGPCSEIYFDRGEQYGCGKPTCGVGCDCDRYVEFWNLVFSQFDGDGNGHYERMEHPNIDTGMGLERLACIMQGVDNLFEVDTVQNILKHVARIAGVEYHTDAKTDVSLRVITDHIRSTTFMVSDGILPQNEGRGYVLRRLLRRAARHGRLLGIHEPFLYQVCETVIQENANAYPELVEHRDYITKVIKVEEERFARTIDQGMELLTAIIDKIDSEMDKKIMPGADAFRLYDTYGFPVDLIREILAERKIKLDEEEFARQMQAQKQRAREARAALGDLGWEEDVLADVADHGRFVGYTEMAAQAHIVAIIKDDKRVDELHDGELGSIVLDVTPFYAESGGQAGDSGLISAGGNVFAVYDCKKSKTGHFVHIGELTAGTLAVGDSVSAAINVDRRADIMRNHTACHLLQAALRQVLGDHVHQAGAFYDDTICRFDFSHFSAVTPEELKRVEELVNRVVLASIDVSVSEMPIDEAKKLGAMALFGEKYGDVVRVCSVPGESVELCGGTHLKNTAQVGLFRIVKESSVAAGVRRIEAVTGRNVLRLMDEQETTMEKTAAALKVGNLSELPARAEALNAESREQKRRLEAAEAKLAESQLSGVFDNAQQVGGIYIASVAMMGAKIDALRRMGDRVRDSRPDAVCAFSTVNDGKGSILVVCGKDAVAKGAHAGKIVKELTALCGGSGGGRPDNAMGGTSEIFRIDEAMAQLPAIVGKLLK</sequence>
<dbReference type="InterPro" id="IPR012947">
    <property type="entry name" value="tRNA_SAD"/>
</dbReference>
<dbReference type="InterPro" id="IPR045864">
    <property type="entry name" value="aa-tRNA-synth_II/BPL/LPL"/>
</dbReference>
<dbReference type="Gene3D" id="2.40.30.130">
    <property type="match status" value="1"/>
</dbReference>
<evidence type="ECO:0000256" key="14">
    <source>
        <dbReference type="HAMAP-Rule" id="MF_00036"/>
    </source>
</evidence>
<reference evidence="17" key="1">
    <citation type="submission" date="2007-11" db="EMBL/GenBank/DDBJ databases">
        <authorList>
            <person name="Fulton L."/>
            <person name="Clifton S."/>
            <person name="Fulton B."/>
            <person name="Xu J."/>
            <person name="Minx P."/>
            <person name="Pepin K.H."/>
            <person name="Johnson M."/>
            <person name="Thiruvilangam P."/>
            <person name="Bhonagiri V."/>
            <person name="Nash W.E."/>
            <person name="Mardis E.R."/>
            <person name="Wilson R.K."/>
        </authorList>
    </citation>
    <scope>NUCLEOTIDE SEQUENCE [LARGE SCALE GENOMIC DNA]</scope>
    <source>
        <strain evidence="17">DSM 17241</strain>
    </source>
</reference>
<keyword evidence="3 14" id="KW-0820">tRNA-binding</keyword>
<evidence type="ECO:0000256" key="6">
    <source>
        <dbReference type="ARBA" id="ARBA00022741"/>
    </source>
</evidence>
<feature type="coiled-coil region" evidence="15">
    <location>
        <begin position="781"/>
        <end position="808"/>
    </location>
</feature>
<dbReference type="EMBL" id="ABGD02000024">
    <property type="protein sequence ID" value="EDS10144.1"/>
    <property type="molecule type" value="Genomic_DNA"/>
</dbReference>
<dbReference type="EC" id="6.1.1.7" evidence="14"/>
<dbReference type="GO" id="GO:0140096">
    <property type="term" value="F:catalytic activity, acting on a protein"/>
    <property type="evidence" value="ECO:0007669"/>
    <property type="project" value="UniProtKB-ARBA"/>
</dbReference>
<feature type="binding site" evidence="14">
    <location>
        <position position="714"/>
    </location>
    <ligand>
        <name>Zn(2+)</name>
        <dbReference type="ChEBI" id="CHEBI:29105"/>
    </ligand>
</feature>
<dbReference type="Gene3D" id="3.30.930.10">
    <property type="entry name" value="Bira Bifunctional Protein, Domain 2"/>
    <property type="match status" value="1"/>
</dbReference>
<evidence type="ECO:0000256" key="4">
    <source>
        <dbReference type="ARBA" id="ARBA00022598"/>
    </source>
</evidence>
<comment type="caution">
    <text evidence="17">The sequence shown here is derived from an EMBL/GenBank/DDBJ whole genome shotgun (WGS) entry which is preliminary data.</text>
</comment>
<dbReference type="HOGENOM" id="CLU_004485_1_1_9"/>
<dbReference type="FunFam" id="3.10.310.40:FF:000001">
    <property type="entry name" value="Alanine--tRNA ligase"/>
    <property type="match status" value="1"/>
</dbReference>
<name>B0PDV5_9FIRM</name>
<comment type="subcellular location">
    <subcellularLocation>
        <location evidence="1 14">Cytoplasm</location>
    </subcellularLocation>
</comment>
<dbReference type="Gene3D" id="3.30.54.20">
    <property type="match status" value="1"/>
</dbReference>
<accession>B0PDV5</accession>
<dbReference type="FunFam" id="3.30.980.10:FF:000004">
    <property type="entry name" value="Alanine--tRNA ligase, cytoplasmic"/>
    <property type="match status" value="1"/>
</dbReference>
<dbReference type="Gene3D" id="3.10.310.40">
    <property type="match status" value="1"/>
</dbReference>
<comment type="similarity">
    <text evidence="2 14">Belongs to the class-II aminoacyl-tRNA synthetase family.</text>
</comment>
<evidence type="ECO:0000313" key="17">
    <source>
        <dbReference type="EMBL" id="EDS10144.1"/>
    </source>
</evidence>
<dbReference type="InterPro" id="IPR009000">
    <property type="entry name" value="Transl_B-barrel_sf"/>
</dbReference>
<dbReference type="FunFam" id="3.30.930.10:FF:000004">
    <property type="entry name" value="Alanine--tRNA ligase"/>
    <property type="match status" value="1"/>
</dbReference>
<dbReference type="GO" id="GO:0004813">
    <property type="term" value="F:alanine-tRNA ligase activity"/>
    <property type="evidence" value="ECO:0007669"/>
    <property type="project" value="UniProtKB-UniRule"/>
</dbReference>
<dbReference type="InterPro" id="IPR018163">
    <property type="entry name" value="Thr/Ala-tRNA-synth_IIc_edit"/>
</dbReference>
<dbReference type="InterPro" id="IPR003156">
    <property type="entry name" value="DHHA1_dom"/>
</dbReference>
<dbReference type="Gene3D" id="6.10.250.550">
    <property type="match status" value="1"/>
</dbReference>
<feature type="binding site" evidence="14">
    <location>
        <position position="612"/>
    </location>
    <ligand>
        <name>Zn(2+)</name>
        <dbReference type="ChEBI" id="CHEBI:29105"/>
    </ligand>
</feature>
<keyword evidence="15" id="KW-0175">Coiled coil</keyword>
<keyword evidence="11 14" id="KW-0030">Aminoacyl-tRNA synthetase</keyword>
<dbReference type="GO" id="GO:0002161">
    <property type="term" value="F:aminoacyl-tRNA deacylase activity"/>
    <property type="evidence" value="ECO:0007669"/>
    <property type="project" value="TreeGrafter"/>
</dbReference>
<dbReference type="SMART" id="SM00863">
    <property type="entry name" value="tRNA_SAD"/>
    <property type="match status" value="1"/>
</dbReference>
<keyword evidence="6 14" id="KW-0547">Nucleotide-binding</keyword>
<dbReference type="InterPro" id="IPR050058">
    <property type="entry name" value="Ala-tRNA_ligase"/>
</dbReference>
<dbReference type="Proteomes" id="UP000003803">
    <property type="component" value="Unassembled WGS sequence"/>
</dbReference>
<dbReference type="InterPro" id="IPR023033">
    <property type="entry name" value="Ala_tRNA_ligase_euk/bac"/>
</dbReference>
<gene>
    <name evidence="14 17" type="primary">alaS</name>
    <name evidence="17" type="ORF">ANACOL_02740</name>
</gene>
<protein>
    <recommendedName>
        <fullName evidence="14">Alanine--tRNA ligase</fullName>
        <ecNumber evidence="14">6.1.1.7</ecNumber>
    </recommendedName>
    <alternativeName>
        <fullName evidence="14">Alanyl-tRNA synthetase</fullName>
        <shortName evidence="14">AlaRS</shortName>
    </alternativeName>
</protein>
<comment type="function">
    <text evidence="12 14">Catalyzes the attachment of alanine to tRNA(Ala) in a two-step reaction: alanine is first activated by ATP to form Ala-AMP and then transferred to the acceptor end of tRNA(Ala). Also edits incorrectly charged Ser-tRNA(Ala) and Gly-tRNA(Ala) via its editing domain.</text>
</comment>
<dbReference type="NCBIfam" id="TIGR00344">
    <property type="entry name" value="alaS"/>
    <property type="match status" value="1"/>
</dbReference>
<dbReference type="PANTHER" id="PTHR11777:SF9">
    <property type="entry name" value="ALANINE--TRNA LIGASE, CYTOPLASMIC"/>
    <property type="match status" value="1"/>
</dbReference>
<dbReference type="GO" id="GO:0008270">
    <property type="term" value="F:zinc ion binding"/>
    <property type="evidence" value="ECO:0007669"/>
    <property type="project" value="UniProtKB-UniRule"/>
</dbReference>
<evidence type="ECO:0000259" key="16">
    <source>
        <dbReference type="PROSITE" id="PS50860"/>
    </source>
</evidence>
<dbReference type="InterPro" id="IPR018165">
    <property type="entry name" value="Ala-tRNA-synth_IIc_core"/>
</dbReference>
<keyword evidence="10 14" id="KW-0648">Protein biosynthesis</keyword>
<reference evidence="17" key="2">
    <citation type="submission" date="2013-09" db="EMBL/GenBank/DDBJ databases">
        <title>Draft genome sequence of Anaerotruncus colihominis(DSM 17241).</title>
        <authorList>
            <person name="Sudarsanam P."/>
            <person name="Ley R."/>
            <person name="Guruge J."/>
            <person name="Turnbaugh P.J."/>
            <person name="Mahowald M."/>
            <person name="Liep D."/>
            <person name="Gordon J."/>
        </authorList>
    </citation>
    <scope>NUCLEOTIDE SEQUENCE</scope>
    <source>
        <strain evidence="17">DSM 17241</strain>
    </source>
</reference>
<dbReference type="SUPFAM" id="SSF50447">
    <property type="entry name" value="Translation proteins"/>
    <property type="match status" value="1"/>
</dbReference>
<evidence type="ECO:0000256" key="10">
    <source>
        <dbReference type="ARBA" id="ARBA00022917"/>
    </source>
</evidence>
<evidence type="ECO:0000256" key="2">
    <source>
        <dbReference type="ARBA" id="ARBA00008226"/>
    </source>
</evidence>
<evidence type="ECO:0000256" key="3">
    <source>
        <dbReference type="ARBA" id="ARBA00022555"/>
    </source>
</evidence>
<dbReference type="Gene3D" id="3.30.980.10">
    <property type="entry name" value="Threonyl-trna Synthetase, Chain A, domain 2"/>
    <property type="match status" value="1"/>
</dbReference>
<evidence type="ECO:0000256" key="12">
    <source>
        <dbReference type="ARBA" id="ARBA00024779"/>
    </source>
</evidence>
<dbReference type="PRINTS" id="PR00980">
    <property type="entry name" value="TRNASYNTHALA"/>
</dbReference>
<comment type="catalytic activity">
    <reaction evidence="13 14">
        <text>tRNA(Ala) + L-alanine + ATP = L-alanyl-tRNA(Ala) + AMP + diphosphate</text>
        <dbReference type="Rhea" id="RHEA:12540"/>
        <dbReference type="Rhea" id="RHEA-COMP:9657"/>
        <dbReference type="Rhea" id="RHEA-COMP:9923"/>
        <dbReference type="ChEBI" id="CHEBI:30616"/>
        <dbReference type="ChEBI" id="CHEBI:33019"/>
        <dbReference type="ChEBI" id="CHEBI:57972"/>
        <dbReference type="ChEBI" id="CHEBI:78442"/>
        <dbReference type="ChEBI" id="CHEBI:78497"/>
        <dbReference type="ChEBI" id="CHEBI:456215"/>
        <dbReference type="EC" id="6.1.1.7"/>
    </reaction>
</comment>
<feature type="domain" description="Alanyl-transfer RNA synthetases family profile" evidence="16">
    <location>
        <begin position="50"/>
        <end position="757"/>
    </location>
</feature>
<dbReference type="Pfam" id="PF02272">
    <property type="entry name" value="DHHA1"/>
    <property type="match status" value="1"/>
</dbReference>
<dbReference type="GO" id="GO:0016740">
    <property type="term" value="F:transferase activity"/>
    <property type="evidence" value="ECO:0007669"/>
    <property type="project" value="UniProtKB-ARBA"/>
</dbReference>
<keyword evidence="4 14" id="KW-0436">Ligase</keyword>
<keyword evidence="18" id="KW-1185">Reference proteome</keyword>
<dbReference type="FunFam" id="2.40.30.130:FF:000001">
    <property type="entry name" value="Alanine--tRNA ligase"/>
    <property type="match status" value="1"/>
</dbReference>
<keyword evidence="14" id="KW-0963">Cytoplasm</keyword>
<dbReference type="InterPro" id="IPR018164">
    <property type="entry name" value="Ala-tRNA-synth_IIc_N"/>
</dbReference>
<dbReference type="PANTHER" id="PTHR11777">
    <property type="entry name" value="ALANYL-TRNA SYNTHETASE"/>
    <property type="match status" value="1"/>
</dbReference>
<dbReference type="SUPFAM" id="SSF55681">
    <property type="entry name" value="Class II aaRS and biotin synthetases"/>
    <property type="match status" value="1"/>
</dbReference>
<keyword evidence="7 14" id="KW-0862">Zinc</keyword>
<dbReference type="eggNOG" id="COG0013">
    <property type="taxonomic scope" value="Bacteria"/>
</dbReference>
<feature type="binding site" evidence="14">
    <location>
        <position position="616"/>
    </location>
    <ligand>
        <name>Zn(2+)</name>
        <dbReference type="ChEBI" id="CHEBI:29105"/>
    </ligand>
</feature>
<evidence type="ECO:0000256" key="5">
    <source>
        <dbReference type="ARBA" id="ARBA00022723"/>
    </source>
</evidence>
<dbReference type="HAMAP" id="MF_00036_B">
    <property type="entry name" value="Ala_tRNA_synth_B"/>
    <property type="match status" value="1"/>
</dbReference>
<dbReference type="CDD" id="cd00673">
    <property type="entry name" value="AlaRS_core"/>
    <property type="match status" value="1"/>
</dbReference>
<dbReference type="GO" id="GO:0005524">
    <property type="term" value="F:ATP binding"/>
    <property type="evidence" value="ECO:0007669"/>
    <property type="project" value="UniProtKB-UniRule"/>
</dbReference>
<dbReference type="InterPro" id="IPR018162">
    <property type="entry name" value="Ala-tRNA-ligase_IIc_anticod-bd"/>
</dbReference>
<organism evidence="17 18">
    <name type="scientific">Anaerotruncus colihominis DSM 17241</name>
    <dbReference type="NCBI Taxonomy" id="445972"/>
    <lineage>
        <taxon>Bacteria</taxon>
        <taxon>Bacillati</taxon>
        <taxon>Bacillota</taxon>
        <taxon>Clostridia</taxon>
        <taxon>Eubacteriales</taxon>
        <taxon>Oscillospiraceae</taxon>
        <taxon>Anaerotruncus</taxon>
    </lineage>
</organism>
<dbReference type="AlphaFoldDB" id="B0PDV5"/>
<proteinExistence type="inferred from homology"/>
<evidence type="ECO:0000313" key="18">
    <source>
        <dbReference type="Proteomes" id="UP000003803"/>
    </source>
</evidence>
<dbReference type="GO" id="GO:0005829">
    <property type="term" value="C:cytosol"/>
    <property type="evidence" value="ECO:0007669"/>
    <property type="project" value="TreeGrafter"/>
</dbReference>
<dbReference type="InterPro" id="IPR002318">
    <property type="entry name" value="Ala-tRNA-lgiase_IIc"/>
</dbReference>
<dbReference type="SUPFAM" id="SSF101353">
    <property type="entry name" value="Putative anticodon-binding domain of alanyl-tRNA synthetase (AlaRS)"/>
    <property type="match status" value="1"/>
</dbReference>
<dbReference type="GO" id="GO:0006419">
    <property type="term" value="P:alanyl-tRNA aminoacylation"/>
    <property type="evidence" value="ECO:0007669"/>
    <property type="project" value="UniProtKB-UniRule"/>
</dbReference>